<evidence type="ECO:0000313" key="5">
    <source>
        <dbReference type="RefSeq" id="XP_055895367.1"/>
    </source>
</evidence>
<feature type="region of interest" description="Disordered" evidence="2">
    <location>
        <begin position="72"/>
        <end position="192"/>
    </location>
</feature>
<feature type="compositionally biased region" description="Acidic residues" evidence="2">
    <location>
        <begin position="219"/>
        <end position="231"/>
    </location>
</feature>
<dbReference type="SMART" id="SM00355">
    <property type="entry name" value="ZnF_C2H2"/>
    <property type="match status" value="2"/>
</dbReference>
<feature type="region of interest" description="Disordered" evidence="2">
    <location>
        <begin position="295"/>
        <end position="326"/>
    </location>
</feature>
<feature type="region of interest" description="Disordered" evidence="2">
    <location>
        <begin position="219"/>
        <end position="274"/>
    </location>
</feature>
<keyword evidence="1" id="KW-0479">Metal-binding</keyword>
<dbReference type="GeneID" id="106064207"/>
<dbReference type="Proteomes" id="UP001165740">
    <property type="component" value="Chromosome 1"/>
</dbReference>
<feature type="compositionally biased region" description="Polar residues" evidence="2">
    <location>
        <begin position="162"/>
        <end position="192"/>
    </location>
</feature>
<feature type="compositionally biased region" description="Basic and acidic residues" evidence="2">
    <location>
        <begin position="232"/>
        <end position="249"/>
    </location>
</feature>
<dbReference type="RefSeq" id="XP_055895372.1">
    <property type="nucleotide sequence ID" value="XM_056039397.1"/>
</dbReference>
<feature type="domain" description="C2H2-type" evidence="3">
    <location>
        <begin position="454"/>
        <end position="482"/>
    </location>
</feature>
<dbReference type="InterPro" id="IPR036236">
    <property type="entry name" value="Znf_C2H2_sf"/>
</dbReference>
<keyword evidence="1" id="KW-0862">Zinc</keyword>
<organism evidence="4 6">
    <name type="scientific">Biomphalaria glabrata</name>
    <name type="common">Bloodfluke planorb</name>
    <name type="synonym">Freshwater snail</name>
    <dbReference type="NCBI Taxonomy" id="6526"/>
    <lineage>
        <taxon>Eukaryota</taxon>
        <taxon>Metazoa</taxon>
        <taxon>Spiralia</taxon>
        <taxon>Lophotrochozoa</taxon>
        <taxon>Mollusca</taxon>
        <taxon>Gastropoda</taxon>
        <taxon>Heterobranchia</taxon>
        <taxon>Euthyneura</taxon>
        <taxon>Panpulmonata</taxon>
        <taxon>Hygrophila</taxon>
        <taxon>Lymnaeoidea</taxon>
        <taxon>Planorbidae</taxon>
        <taxon>Biomphalaria</taxon>
    </lineage>
</organism>
<dbReference type="RefSeq" id="XP_055895367.1">
    <property type="nucleotide sequence ID" value="XM_056039392.1"/>
</dbReference>
<feature type="compositionally biased region" description="Basic and acidic residues" evidence="2">
    <location>
        <begin position="74"/>
        <end position="94"/>
    </location>
</feature>
<evidence type="ECO:0000256" key="2">
    <source>
        <dbReference type="SAM" id="MobiDB-lite"/>
    </source>
</evidence>
<dbReference type="GO" id="GO:0008270">
    <property type="term" value="F:zinc ion binding"/>
    <property type="evidence" value="ECO:0007669"/>
    <property type="project" value="UniProtKB-KW"/>
</dbReference>
<evidence type="ECO:0000313" key="6">
    <source>
        <dbReference type="RefSeq" id="XP_055895372.1"/>
    </source>
</evidence>
<evidence type="ECO:0000256" key="1">
    <source>
        <dbReference type="PROSITE-ProRule" id="PRU00042"/>
    </source>
</evidence>
<sequence>MDYDSSTKFISSLAKFLQSLCNGYVEFDSGVQVIGHLYLSVDTGKTIDYILNEKVCKTDENSVTFISNSFHAQPAERPKAQGKKIIEKDSKPEDANDNQTSLPEPKSTNFGTLPTRGAQNSPHSQNFKRAFSPSSKRTKDGSSPSKLGRLSPKHKKNRTESLDQNVSSQISNPASENSISSQPSPTTDGITAPISAQSTEAVHGSQYTDSYQQNFFQTGEDDNSMVDESEERDIKPSIDTDVTFIKEEFAPSSCSQSSNQNRDRTHGEDSSAYYHSNQTFPASFAGQTGFGGTVRTNFNSSSERSSLYPGSSQLEAENSGDPSDLKEDITSDFLRLIASPALKAEDFDMLRFQVASTPLFPGMQTSPKHKAPSMEAPLKDVTGQQTAPQFNEDFISQASLFGEDNSFMDSYKAWKKQKPSKAKGVFQCDLCGKEYSYKRGLRRHMWVCADVKRFQCEFCAQTFNLREQYRKHLKECHSAATVPFQEIKPFQLIPE</sequence>
<keyword evidence="4" id="KW-1185">Reference proteome</keyword>
<dbReference type="InterPro" id="IPR013087">
    <property type="entry name" value="Znf_C2H2_type"/>
</dbReference>
<dbReference type="Gene3D" id="3.30.160.60">
    <property type="entry name" value="Classic Zinc Finger"/>
    <property type="match status" value="1"/>
</dbReference>
<dbReference type="PROSITE" id="PS50157">
    <property type="entry name" value="ZINC_FINGER_C2H2_2"/>
    <property type="match status" value="2"/>
</dbReference>
<proteinExistence type="predicted"/>
<evidence type="ECO:0000259" key="3">
    <source>
        <dbReference type="PROSITE" id="PS50157"/>
    </source>
</evidence>
<protein>
    <submittedName>
        <fullName evidence="5 6">Uncharacterized protein LOC106064207 isoform X4</fullName>
    </submittedName>
</protein>
<feature type="domain" description="C2H2-type" evidence="3">
    <location>
        <begin position="426"/>
        <end position="453"/>
    </location>
</feature>
<keyword evidence="1" id="KW-0863">Zinc-finger</keyword>
<gene>
    <name evidence="5 6" type="primary">LOC106064207</name>
</gene>
<feature type="compositionally biased region" description="Polar residues" evidence="2">
    <location>
        <begin position="97"/>
        <end position="145"/>
    </location>
</feature>
<feature type="compositionally biased region" description="Polar residues" evidence="2">
    <location>
        <begin position="295"/>
        <end position="316"/>
    </location>
</feature>
<name>A0A9W3B7B8_BIOGL</name>
<reference evidence="5 6" key="1">
    <citation type="submission" date="2025-04" db="UniProtKB">
        <authorList>
            <consortium name="RefSeq"/>
        </authorList>
    </citation>
    <scope>IDENTIFICATION</scope>
</reference>
<accession>A0A9W3B7B8</accession>
<evidence type="ECO:0000313" key="4">
    <source>
        <dbReference type="Proteomes" id="UP001165740"/>
    </source>
</evidence>
<dbReference type="Pfam" id="PF00096">
    <property type="entry name" value="zf-C2H2"/>
    <property type="match status" value="1"/>
</dbReference>
<dbReference type="AlphaFoldDB" id="A0A9W3B7B8"/>
<dbReference type="SUPFAM" id="SSF57667">
    <property type="entry name" value="beta-beta-alpha zinc fingers"/>
    <property type="match status" value="1"/>
</dbReference>
<dbReference type="PROSITE" id="PS00028">
    <property type="entry name" value="ZINC_FINGER_C2H2_1"/>
    <property type="match status" value="1"/>
</dbReference>